<keyword evidence="3" id="KW-1185">Reference proteome</keyword>
<protein>
    <recommendedName>
        <fullName evidence="4">DUF2282 domain-containing protein</fullName>
    </recommendedName>
</protein>
<dbReference type="InterPro" id="IPR018740">
    <property type="entry name" value="DUF2282_membr"/>
</dbReference>
<sequence length="107" mass="11039">MALGAGGAAEAGPNKQLSLSEAAPAKAENRFQAWMDGERIRDKQKCYGVALAGENDCAAGSGTSCAGTSTVDFQGNAWTMVPKGTCEYIQTPAGKAATEQLERNNPA</sequence>
<evidence type="ECO:0000313" key="2">
    <source>
        <dbReference type="EMBL" id="MBK1671026.1"/>
    </source>
</evidence>
<dbReference type="Proteomes" id="UP001296873">
    <property type="component" value="Unassembled WGS sequence"/>
</dbReference>
<gene>
    <name evidence="2" type="ORF">CKO28_23750</name>
</gene>
<comment type="caution">
    <text evidence="2">The sequence shown here is derived from an EMBL/GenBank/DDBJ whole genome shotgun (WGS) entry which is preliminary data.</text>
</comment>
<evidence type="ECO:0000256" key="1">
    <source>
        <dbReference type="SAM" id="MobiDB-lite"/>
    </source>
</evidence>
<evidence type="ECO:0008006" key="4">
    <source>
        <dbReference type="Google" id="ProtNLM"/>
    </source>
</evidence>
<proteinExistence type="predicted"/>
<evidence type="ECO:0000313" key="3">
    <source>
        <dbReference type="Proteomes" id="UP001296873"/>
    </source>
</evidence>
<feature type="region of interest" description="Disordered" evidence="1">
    <location>
        <begin position="1"/>
        <end position="23"/>
    </location>
</feature>
<accession>A0ABS1DKI2</accession>
<dbReference type="EMBL" id="NRRL01000137">
    <property type="protein sequence ID" value="MBK1671026.1"/>
    <property type="molecule type" value="Genomic_DNA"/>
</dbReference>
<name>A0ABS1DKI2_9PROT</name>
<dbReference type="Pfam" id="PF10048">
    <property type="entry name" value="DUF2282"/>
    <property type="match status" value="1"/>
</dbReference>
<organism evidence="2 3">
    <name type="scientific">Rhodovibrio sodomensis</name>
    <dbReference type="NCBI Taxonomy" id="1088"/>
    <lineage>
        <taxon>Bacteria</taxon>
        <taxon>Pseudomonadati</taxon>
        <taxon>Pseudomonadota</taxon>
        <taxon>Alphaproteobacteria</taxon>
        <taxon>Rhodospirillales</taxon>
        <taxon>Rhodovibrionaceae</taxon>
        <taxon>Rhodovibrio</taxon>
    </lineage>
</organism>
<reference evidence="2 3" key="1">
    <citation type="journal article" date="2020" name="Microorganisms">
        <title>Osmotic Adaptation and Compatible Solute Biosynthesis of Phototrophic Bacteria as Revealed from Genome Analyses.</title>
        <authorList>
            <person name="Imhoff J.F."/>
            <person name="Rahn T."/>
            <person name="Kunzel S."/>
            <person name="Keller A."/>
            <person name="Neulinger S.C."/>
        </authorList>
    </citation>
    <scope>NUCLEOTIDE SEQUENCE [LARGE SCALE GENOMIC DNA]</scope>
    <source>
        <strain evidence="2 3">DSM 9895</strain>
    </source>
</reference>